<dbReference type="AlphaFoldDB" id="A0A6G1I4W8"/>
<organism evidence="1 2">
    <name type="scientific">Trichodelitschia bisporula</name>
    <dbReference type="NCBI Taxonomy" id="703511"/>
    <lineage>
        <taxon>Eukaryota</taxon>
        <taxon>Fungi</taxon>
        <taxon>Dikarya</taxon>
        <taxon>Ascomycota</taxon>
        <taxon>Pezizomycotina</taxon>
        <taxon>Dothideomycetes</taxon>
        <taxon>Dothideomycetes incertae sedis</taxon>
        <taxon>Phaeotrichales</taxon>
        <taxon>Phaeotrichaceae</taxon>
        <taxon>Trichodelitschia</taxon>
    </lineage>
</organism>
<accession>A0A6G1I4W8</accession>
<name>A0A6G1I4W8_9PEZI</name>
<evidence type="ECO:0000313" key="2">
    <source>
        <dbReference type="Proteomes" id="UP000799640"/>
    </source>
</evidence>
<sequence length="243" mass="26618">MMCSTSGCDWDLGYVSCCAWQSGVYPHCTRFTWCSPRARPLARCYPRSVPVDTAKAAQRLRGPARVVALERILRLPELYSRHTNSQNPRLGRGVARGCSPPRFVGVGRRADVGVKTFHRIRVSQLLQALWLDDRRSKFFIHACATSVLVMCDDIEGVGEVVGCPRVDRFLEGGWNARFAGCGTGTEIDMPALRGQVPIGLSASTSTRLDTCDGELLTAMPLLPPIAAAQPRRVFTVMVLALAV</sequence>
<dbReference type="Proteomes" id="UP000799640">
    <property type="component" value="Unassembled WGS sequence"/>
</dbReference>
<gene>
    <name evidence="1" type="ORF">EJ06DRAFT_273970</name>
</gene>
<reference evidence="1" key="1">
    <citation type="journal article" date="2020" name="Stud. Mycol.">
        <title>101 Dothideomycetes genomes: a test case for predicting lifestyles and emergence of pathogens.</title>
        <authorList>
            <person name="Haridas S."/>
            <person name="Albert R."/>
            <person name="Binder M."/>
            <person name="Bloem J."/>
            <person name="Labutti K."/>
            <person name="Salamov A."/>
            <person name="Andreopoulos B."/>
            <person name="Baker S."/>
            <person name="Barry K."/>
            <person name="Bills G."/>
            <person name="Bluhm B."/>
            <person name="Cannon C."/>
            <person name="Castanera R."/>
            <person name="Culley D."/>
            <person name="Daum C."/>
            <person name="Ezra D."/>
            <person name="Gonzalez J."/>
            <person name="Henrissat B."/>
            <person name="Kuo A."/>
            <person name="Liang C."/>
            <person name="Lipzen A."/>
            <person name="Lutzoni F."/>
            <person name="Magnuson J."/>
            <person name="Mondo S."/>
            <person name="Nolan M."/>
            <person name="Ohm R."/>
            <person name="Pangilinan J."/>
            <person name="Park H.-J."/>
            <person name="Ramirez L."/>
            <person name="Alfaro M."/>
            <person name="Sun H."/>
            <person name="Tritt A."/>
            <person name="Yoshinaga Y."/>
            <person name="Zwiers L.-H."/>
            <person name="Turgeon B."/>
            <person name="Goodwin S."/>
            <person name="Spatafora J."/>
            <person name="Crous P."/>
            <person name="Grigoriev I."/>
        </authorList>
    </citation>
    <scope>NUCLEOTIDE SEQUENCE</scope>
    <source>
        <strain evidence="1">CBS 262.69</strain>
    </source>
</reference>
<keyword evidence="2" id="KW-1185">Reference proteome</keyword>
<evidence type="ECO:0000313" key="1">
    <source>
        <dbReference type="EMBL" id="KAF2403348.1"/>
    </source>
</evidence>
<proteinExistence type="predicted"/>
<dbReference type="EMBL" id="ML996689">
    <property type="protein sequence ID" value="KAF2403348.1"/>
    <property type="molecule type" value="Genomic_DNA"/>
</dbReference>
<protein>
    <submittedName>
        <fullName evidence="1">Uncharacterized protein</fullName>
    </submittedName>
</protein>